<dbReference type="Proteomes" id="UP000053797">
    <property type="component" value="Unassembled WGS sequence"/>
</dbReference>
<dbReference type="OrthoDB" id="2352644at2"/>
<name>A0A0V8GBR6_9BACL</name>
<evidence type="ECO:0000313" key="2">
    <source>
        <dbReference type="EMBL" id="KSU47633.1"/>
    </source>
</evidence>
<gene>
    <name evidence="2" type="ORF">AS033_15375</name>
</gene>
<feature type="region of interest" description="Disordered" evidence="1">
    <location>
        <begin position="1"/>
        <end position="30"/>
    </location>
</feature>
<reference evidence="2 3" key="1">
    <citation type="journal article" date="2015" name="Int. J. Syst. Evol. Microbiol.">
        <title>Exiguobacterium enclense sp. nov., isolated from sediment.</title>
        <authorList>
            <person name="Dastager S.G."/>
            <person name="Mawlankar R."/>
            <person name="Sonalkar V.V."/>
            <person name="Thorat M.N."/>
            <person name="Mual P."/>
            <person name="Verma A."/>
            <person name="Krishnamurthi S."/>
            <person name="Tang S.K."/>
            <person name="Li W.J."/>
        </authorList>
    </citation>
    <scope>NUCLEOTIDE SEQUENCE [LARGE SCALE GENOMIC DNA]</scope>
    <source>
        <strain evidence="2 3">NIO-1109</strain>
    </source>
</reference>
<protein>
    <submittedName>
        <fullName evidence="2">Uncharacterized protein</fullName>
    </submittedName>
</protein>
<evidence type="ECO:0000256" key="1">
    <source>
        <dbReference type="SAM" id="MobiDB-lite"/>
    </source>
</evidence>
<accession>A0A0V8GBR6</accession>
<comment type="caution">
    <text evidence="2">The sequence shown here is derived from an EMBL/GenBank/DDBJ whole genome shotgun (WGS) entry which is preliminary data.</text>
</comment>
<organism evidence="2 3">
    <name type="scientific">Exiguobacterium indicum</name>
    <dbReference type="NCBI Taxonomy" id="296995"/>
    <lineage>
        <taxon>Bacteria</taxon>
        <taxon>Bacillati</taxon>
        <taxon>Bacillota</taxon>
        <taxon>Bacilli</taxon>
        <taxon>Bacillales</taxon>
        <taxon>Bacillales Family XII. Incertae Sedis</taxon>
        <taxon>Exiguobacterium</taxon>
    </lineage>
</organism>
<dbReference type="RefSeq" id="WP_058266000.1">
    <property type="nucleotide sequence ID" value="NZ_FMYN01000007.1"/>
</dbReference>
<sequence length="267" mass="30827">MSSRRKKGQATFKSFQSTVAEKPVQEESTEALREEQVEAVKKFAAPAMSNPYQSLPAVGLSRVLSKRLPEDMEGIIQYYNHIDTIQATSFVEKCRILAHANEVFRDADTKEAFQQEQGSWKSFLNRIGMSHPQVNRFISFWNVFGPTILDKAIQQDFSASKLAELLTWPEDPKVALLEERKYKINDGEFTVYEMTREQLREVKKMLNERKEQNLIDATPVLPKPARVHVDFSDKNDPLYQTLKKRAQDQGMKPDQIIRAALEQYLRT</sequence>
<evidence type="ECO:0000313" key="3">
    <source>
        <dbReference type="Proteomes" id="UP000053797"/>
    </source>
</evidence>
<proteinExistence type="predicted"/>
<dbReference type="AlphaFoldDB" id="A0A0V8GBR6"/>
<dbReference type="EMBL" id="LNQL01000007">
    <property type="protein sequence ID" value="KSU47633.1"/>
    <property type="molecule type" value="Genomic_DNA"/>
</dbReference>